<evidence type="ECO:0000256" key="5">
    <source>
        <dbReference type="ARBA" id="ARBA00022801"/>
    </source>
</evidence>
<feature type="binding site" evidence="9">
    <location>
        <position position="521"/>
    </location>
    <ligand>
        <name>Zn(2+)</name>
        <dbReference type="ChEBI" id="CHEBI:29105"/>
        <label>2</label>
    </ligand>
</feature>
<feature type="binding site" evidence="9">
    <location>
        <position position="415"/>
    </location>
    <ligand>
        <name>Zn(2+)</name>
        <dbReference type="ChEBI" id="CHEBI:29105"/>
        <label>2</label>
    </ligand>
</feature>
<evidence type="ECO:0000256" key="12">
    <source>
        <dbReference type="SAM" id="MobiDB-lite"/>
    </source>
</evidence>
<dbReference type="Proteomes" id="UP001307849">
    <property type="component" value="Unassembled WGS sequence"/>
</dbReference>
<evidence type="ECO:0000256" key="8">
    <source>
        <dbReference type="PIRSR" id="PIRSR601952-1"/>
    </source>
</evidence>
<feature type="binding site" evidence="9">
    <location>
        <position position="414"/>
    </location>
    <ligand>
        <name>Zn(2+)</name>
        <dbReference type="ChEBI" id="CHEBI:29105"/>
        <label>2</label>
    </ligand>
</feature>
<accession>A0AAN8PBP6</accession>
<feature type="binding site" evidence="9">
    <location>
        <position position="225"/>
    </location>
    <ligand>
        <name>Mg(2+)</name>
        <dbReference type="ChEBI" id="CHEBI:18420"/>
    </ligand>
</feature>
<evidence type="ECO:0000313" key="14">
    <source>
        <dbReference type="EMBL" id="KAK6508317.1"/>
    </source>
</evidence>
<dbReference type="PROSITE" id="PS00123">
    <property type="entry name" value="ALKALINE_PHOSPHATASE"/>
    <property type="match status" value="1"/>
</dbReference>
<dbReference type="Gene3D" id="1.10.60.40">
    <property type="match status" value="1"/>
</dbReference>
<keyword evidence="4 9" id="KW-0479">Metal-binding</keyword>
<keyword evidence="13" id="KW-0812">Transmembrane</keyword>
<name>A0AAN8PBP6_9PEZI</name>
<keyword evidence="7 9" id="KW-0460">Magnesium</keyword>
<feature type="binding site" evidence="9">
    <location>
        <position position="227"/>
    </location>
    <ligand>
        <name>Mg(2+)</name>
        <dbReference type="ChEBI" id="CHEBI:18420"/>
    </ligand>
</feature>
<evidence type="ECO:0000256" key="2">
    <source>
        <dbReference type="ARBA" id="ARBA00012647"/>
    </source>
</evidence>
<evidence type="ECO:0000313" key="15">
    <source>
        <dbReference type="Proteomes" id="UP001307849"/>
    </source>
</evidence>
<proteinExistence type="inferred from homology"/>
<evidence type="ECO:0000256" key="3">
    <source>
        <dbReference type="ARBA" id="ARBA00022553"/>
    </source>
</evidence>
<dbReference type="GO" id="GO:0004035">
    <property type="term" value="F:alkaline phosphatase activity"/>
    <property type="evidence" value="ECO:0007669"/>
    <property type="project" value="UniProtKB-EC"/>
</dbReference>
<feature type="binding site" evidence="9">
    <location>
        <position position="126"/>
    </location>
    <ligand>
        <name>Zn(2+)</name>
        <dbReference type="ChEBI" id="CHEBI:29105"/>
        <label>2</label>
    </ligand>
</feature>
<evidence type="ECO:0000256" key="4">
    <source>
        <dbReference type="ARBA" id="ARBA00022723"/>
    </source>
</evidence>
<gene>
    <name evidence="14" type="ORF">TWF506_010412</name>
</gene>
<dbReference type="PANTHER" id="PTHR11596">
    <property type="entry name" value="ALKALINE PHOSPHATASE"/>
    <property type="match status" value="1"/>
</dbReference>
<keyword evidence="13" id="KW-0472">Membrane</keyword>
<keyword evidence="5 11" id="KW-0378">Hydrolase</keyword>
<feature type="binding site" evidence="9">
    <location>
        <position position="366"/>
    </location>
    <ligand>
        <name>Mg(2+)</name>
        <dbReference type="ChEBI" id="CHEBI:18420"/>
    </ligand>
</feature>
<keyword evidence="6 9" id="KW-0862">Zinc</keyword>
<dbReference type="GO" id="GO:0046872">
    <property type="term" value="F:metal ion binding"/>
    <property type="evidence" value="ECO:0007669"/>
    <property type="project" value="UniProtKB-KW"/>
</dbReference>
<evidence type="ECO:0000256" key="10">
    <source>
        <dbReference type="RuleBase" id="RU003946"/>
    </source>
</evidence>
<feature type="binding site" evidence="9">
    <location>
        <position position="375"/>
    </location>
    <ligand>
        <name>Zn(2+)</name>
        <dbReference type="ChEBI" id="CHEBI:29105"/>
        <label>2</label>
    </ligand>
</feature>
<feature type="compositionally biased region" description="Pro residues" evidence="12">
    <location>
        <begin position="96"/>
        <end position="108"/>
    </location>
</feature>
<comment type="similarity">
    <text evidence="1 10">Belongs to the alkaline phosphatase family.</text>
</comment>
<dbReference type="InterPro" id="IPR001952">
    <property type="entry name" value="Alkaline_phosphatase"/>
</dbReference>
<dbReference type="Gene3D" id="3.40.720.10">
    <property type="entry name" value="Alkaline Phosphatase, subunit A"/>
    <property type="match status" value="1"/>
</dbReference>
<dbReference type="InterPro" id="IPR017850">
    <property type="entry name" value="Alkaline_phosphatase_core_sf"/>
</dbReference>
<evidence type="ECO:0000256" key="7">
    <source>
        <dbReference type="ARBA" id="ARBA00022842"/>
    </source>
</evidence>
<feature type="binding site" evidence="9">
    <location>
        <position position="126"/>
    </location>
    <ligand>
        <name>Mg(2+)</name>
        <dbReference type="ChEBI" id="CHEBI:18420"/>
    </ligand>
</feature>
<dbReference type="SUPFAM" id="SSF53649">
    <property type="entry name" value="Alkaline phosphatase-like"/>
    <property type="match status" value="1"/>
</dbReference>
<dbReference type="SMART" id="SM00098">
    <property type="entry name" value="alkPPc"/>
    <property type="match status" value="1"/>
</dbReference>
<evidence type="ECO:0000256" key="11">
    <source>
        <dbReference type="RuleBase" id="RU003947"/>
    </source>
</evidence>
<dbReference type="Pfam" id="PF00245">
    <property type="entry name" value="Alk_phosphatase"/>
    <property type="match status" value="1"/>
</dbReference>
<feature type="binding site" evidence="9">
    <location>
        <position position="371"/>
    </location>
    <ligand>
        <name>Zn(2+)</name>
        <dbReference type="ChEBI" id="CHEBI:29105"/>
        <label>2</label>
    </ligand>
</feature>
<protein>
    <recommendedName>
        <fullName evidence="2 11">Alkaline phosphatase</fullName>
        <ecNumber evidence="2 11">3.1.3.1</ecNumber>
    </recommendedName>
</protein>
<dbReference type="PRINTS" id="PR00113">
    <property type="entry name" value="ALKPHPHTASE"/>
</dbReference>
<dbReference type="AlphaFoldDB" id="A0AAN8PBP6"/>
<comment type="cofactor">
    <cofactor evidence="9">
        <name>Mg(2+)</name>
        <dbReference type="ChEBI" id="CHEBI:18420"/>
    </cofactor>
    <text evidence="9">Binds 1 Mg(2+) ion.</text>
</comment>
<comment type="catalytic activity">
    <reaction evidence="11">
        <text>a phosphate monoester + H2O = an alcohol + phosphate</text>
        <dbReference type="Rhea" id="RHEA:15017"/>
        <dbReference type="ChEBI" id="CHEBI:15377"/>
        <dbReference type="ChEBI" id="CHEBI:30879"/>
        <dbReference type="ChEBI" id="CHEBI:43474"/>
        <dbReference type="ChEBI" id="CHEBI:67140"/>
        <dbReference type="EC" id="3.1.3.1"/>
    </reaction>
</comment>
<dbReference type="GO" id="GO:0000329">
    <property type="term" value="C:fungal-type vacuole membrane"/>
    <property type="evidence" value="ECO:0007669"/>
    <property type="project" value="TreeGrafter"/>
</dbReference>
<evidence type="ECO:0000256" key="1">
    <source>
        <dbReference type="ARBA" id="ARBA00005984"/>
    </source>
</evidence>
<feature type="transmembrane region" description="Helical" evidence="13">
    <location>
        <begin position="50"/>
        <end position="70"/>
    </location>
</feature>
<keyword evidence="3" id="KW-0597">Phosphoprotein</keyword>
<comment type="cofactor">
    <cofactor evidence="9">
        <name>Zn(2+)</name>
        <dbReference type="ChEBI" id="CHEBI:29105"/>
    </cofactor>
    <text evidence="9">Binds 2 Zn(2+) ions.</text>
</comment>
<keyword evidence="13" id="KW-1133">Transmembrane helix</keyword>
<dbReference type="PANTHER" id="PTHR11596:SF5">
    <property type="entry name" value="ALKALINE PHOSPHATASE"/>
    <property type="match status" value="1"/>
</dbReference>
<dbReference type="CDD" id="cd16012">
    <property type="entry name" value="ALP"/>
    <property type="match status" value="1"/>
</dbReference>
<evidence type="ECO:0000256" key="6">
    <source>
        <dbReference type="ARBA" id="ARBA00022833"/>
    </source>
</evidence>
<feature type="region of interest" description="Disordered" evidence="12">
    <location>
        <begin position="76"/>
        <end position="115"/>
    </location>
</feature>
<organism evidence="14 15">
    <name type="scientific">Arthrobotrys conoides</name>
    <dbReference type="NCBI Taxonomy" id="74498"/>
    <lineage>
        <taxon>Eukaryota</taxon>
        <taxon>Fungi</taxon>
        <taxon>Dikarya</taxon>
        <taxon>Ascomycota</taxon>
        <taxon>Pezizomycotina</taxon>
        <taxon>Orbiliomycetes</taxon>
        <taxon>Orbiliales</taxon>
        <taxon>Orbiliaceae</taxon>
        <taxon>Arthrobotrys</taxon>
    </lineage>
</organism>
<keyword evidence="15" id="KW-1185">Reference proteome</keyword>
<dbReference type="EC" id="3.1.3.1" evidence="2 11"/>
<feature type="active site" description="Phosphoserine intermediate" evidence="8">
    <location>
        <position position="174"/>
    </location>
</feature>
<evidence type="ECO:0000256" key="9">
    <source>
        <dbReference type="PIRSR" id="PIRSR601952-2"/>
    </source>
</evidence>
<dbReference type="InterPro" id="IPR018299">
    <property type="entry name" value="Alkaline_phosphatase_AS"/>
</dbReference>
<dbReference type="FunFam" id="3.40.720.10:FF:000063">
    <property type="entry name" value="Alkaline phosphatase"/>
    <property type="match status" value="1"/>
</dbReference>
<dbReference type="EMBL" id="JAVHJM010000008">
    <property type="protein sequence ID" value="KAK6508317.1"/>
    <property type="molecule type" value="Genomic_DNA"/>
</dbReference>
<comment type="caution">
    <text evidence="14">The sequence shown here is derived from an EMBL/GenBank/DDBJ whole genome shotgun (WGS) entry which is preliminary data.</text>
</comment>
<feature type="region of interest" description="Disordered" evidence="12">
    <location>
        <begin position="1"/>
        <end position="40"/>
    </location>
</feature>
<reference evidence="14 15" key="1">
    <citation type="submission" date="2019-10" db="EMBL/GenBank/DDBJ databases">
        <authorList>
            <person name="Palmer J.M."/>
        </authorList>
    </citation>
    <scope>NUCLEOTIDE SEQUENCE [LARGE SCALE GENOMIC DNA]</scope>
    <source>
        <strain evidence="14 15">TWF506</strain>
    </source>
</reference>
<sequence length="619" mass="68285">MPTDRVLSPARHSGEVGDEQEEALLTGQHVDRKGQTGRSRGFFTRWKNPIIITWAAIATIIILVFGVLYVRSHPNDDKPTPGAPNTPNAPKISHTPNPPSDPNPTNDPKPPKNKKKKRNLIFMVSDGMGPASLSLTRSFRQFTENLPIDDVLTLDKHFIGSSRTRSSNSLVTDSAAGATAFSCGLKSYNGAISILPDGNPCGTVLEAAKAAGYLTGLVVTTSITDATPACFNSHVNMRWEQDRIAEQQIGDHPLGRVTDLMFGGGLCHFLPNTTIGSCRGDDRNLIAEARKSGWEFVYTIDGFKYLRMGKFVKLPIMGLWASADFPYDVDRKDTEYPSLAAMAETAITALDIATRWSDKGFFLMIEGSRIDHAGHGNDPAAQVREVRAFDKAFEVVRKKIDEMETETIVISTSDHETGGLSTARQLHETYPDYLWYPSVLANASHSSEYMAKLLADFSELGKTKITKYIKDELLPLQKITDADDEEIARLVKAKTDGLSSAYVWADMISRRAQIGWSTHGHSAVDVNIYAYPPEAAKKLWGNHENTEIGVFLRNYLDVDVEDVTKKLREGGTHAKWMGKELDEILEEEEKSMGVGGKTGEVTVNGLDSYHGVHKRACMH</sequence>
<evidence type="ECO:0000256" key="13">
    <source>
        <dbReference type="SAM" id="Phobius"/>
    </source>
</evidence>